<evidence type="ECO:0000313" key="9">
    <source>
        <dbReference type="EMBL" id="OCT75090.1"/>
    </source>
</evidence>
<dbReference type="Pfam" id="PF22633">
    <property type="entry name" value="F5_F8_type_C_2"/>
    <property type="match status" value="1"/>
</dbReference>
<dbReference type="InterPro" id="IPR051941">
    <property type="entry name" value="BG_Antigen-Binding_Lectin"/>
</dbReference>
<reference evidence="10" key="1">
    <citation type="journal article" date="2016" name="Nature">
        <title>Genome evolution in the allotetraploid frog Xenopus laevis.</title>
        <authorList>
            <person name="Session A.M."/>
            <person name="Uno Y."/>
            <person name="Kwon T."/>
            <person name="Chapman J.A."/>
            <person name="Toyoda A."/>
            <person name="Takahashi S."/>
            <person name="Fukui A."/>
            <person name="Hikosaka A."/>
            <person name="Suzuki A."/>
            <person name="Kondo M."/>
            <person name="van Heeringen S.J."/>
            <person name="Quigley I."/>
            <person name="Heinz S."/>
            <person name="Ogino H."/>
            <person name="Ochi H."/>
            <person name="Hellsten U."/>
            <person name="Lyons J.B."/>
            <person name="Simakov O."/>
            <person name="Putnam N."/>
            <person name="Stites J."/>
            <person name="Kuroki Y."/>
            <person name="Tanaka T."/>
            <person name="Michiue T."/>
            <person name="Watanabe M."/>
            <person name="Bogdanovic O."/>
            <person name="Lister R."/>
            <person name="Georgiou G."/>
            <person name="Paranjpe S.S."/>
            <person name="van Kruijsbergen I."/>
            <person name="Shu S."/>
            <person name="Carlson J."/>
            <person name="Kinoshita T."/>
            <person name="Ohta Y."/>
            <person name="Mawaribuchi S."/>
            <person name="Jenkins J."/>
            <person name="Grimwood J."/>
            <person name="Schmutz J."/>
            <person name="Mitros T."/>
            <person name="Mozaffari S.V."/>
            <person name="Suzuki Y."/>
            <person name="Haramoto Y."/>
            <person name="Yamamoto T.S."/>
            <person name="Takagi C."/>
            <person name="Heald R."/>
            <person name="Miller K."/>
            <person name="Haudenschild C."/>
            <person name="Kitzman J."/>
            <person name="Nakayama T."/>
            <person name="Izutsu Y."/>
            <person name="Robert J."/>
            <person name="Fortriede J."/>
            <person name="Burns K."/>
            <person name="Lotay V."/>
            <person name="Karimi K."/>
            <person name="Yasuoka Y."/>
            <person name="Dichmann D.S."/>
            <person name="Flajnik M.F."/>
            <person name="Houston D.W."/>
            <person name="Shendure J."/>
            <person name="DuPasquier L."/>
            <person name="Vize P.D."/>
            <person name="Zorn A.M."/>
            <person name="Ito M."/>
            <person name="Marcotte E.M."/>
            <person name="Wallingford J.B."/>
            <person name="Ito Y."/>
            <person name="Asashima M."/>
            <person name="Ueno N."/>
            <person name="Matsuda Y."/>
            <person name="Veenstra G.J."/>
            <person name="Fujiyama A."/>
            <person name="Harland R.M."/>
            <person name="Taira M."/>
            <person name="Rokhsar D.S."/>
        </authorList>
    </citation>
    <scope>NUCLEOTIDE SEQUENCE [LARGE SCALE GENOMIC DNA]</scope>
    <source>
        <strain evidence="10">J</strain>
    </source>
</reference>
<dbReference type="InterPro" id="IPR008979">
    <property type="entry name" value="Galactose-bd-like_sf"/>
</dbReference>
<evidence type="ECO:0000256" key="1">
    <source>
        <dbReference type="ARBA" id="ARBA00002219"/>
    </source>
</evidence>
<dbReference type="InterPro" id="IPR006585">
    <property type="entry name" value="FTP1"/>
</dbReference>
<dbReference type="OMA" id="EYWASKA"/>
<name>A0A974CLU8_XENLA</name>
<dbReference type="SMART" id="SM00607">
    <property type="entry name" value="FTP"/>
    <property type="match status" value="1"/>
</dbReference>
<keyword evidence="4" id="KW-0479">Metal-binding</keyword>
<protein>
    <recommendedName>
        <fullName evidence="8">Fucolectin tachylectin-4 pentraxin-1 domain-containing protein</fullName>
    </recommendedName>
</protein>
<dbReference type="SUPFAM" id="SSF49785">
    <property type="entry name" value="Galactose-binding domain-like"/>
    <property type="match status" value="1"/>
</dbReference>
<evidence type="ECO:0000256" key="3">
    <source>
        <dbReference type="ARBA" id="ARBA00011233"/>
    </source>
</evidence>
<evidence type="ECO:0000256" key="4">
    <source>
        <dbReference type="ARBA" id="ARBA00022723"/>
    </source>
</evidence>
<feature type="domain" description="Fucolectin tachylectin-4 pentraxin-1" evidence="8">
    <location>
        <begin position="2"/>
        <end position="123"/>
    </location>
</feature>
<dbReference type="Proteomes" id="UP000694892">
    <property type="component" value="Chromosome 6S"/>
</dbReference>
<dbReference type="PANTHER" id="PTHR45713:SF21">
    <property type="entry name" value="MGC53587 PROTEIN"/>
    <property type="match status" value="1"/>
</dbReference>
<proteinExistence type="inferred from homology"/>
<dbReference type="PANTHER" id="PTHR45713">
    <property type="entry name" value="FTP DOMAIN-CONTAINING PROTEIN"/>
    <property type="match status" value="1"/>
</dbReference>
<keyword evidence="7" id="KW-1015">Disulfide bond</keyword>
<evidence type="ECO:0000256" key="5">
    <source>
        <dbReference type="ARBA" id="ARBA00022734"/>
    </source>
</evidence>
<keyword evidence="5" id="KW-0430">Lectin</keyword>
<organism evidence="9 10">
    <name type="scientific">Xenopus laevis</name>
    <name type="common">African clawed frog</name>
    <dbReference type="NCBI Taxonomy" id="8355"/>
    <lineage>
        <taxon>Eukaryota</taxon>
        <taxon>Metazoa</taxon>
        <taxon>Chordata</taxon>
        <taxon>Craniata</taxon>
        <taxon>Vertebrata</taxon>
        <taxon>Euteleostomi</taxon>
        <taxon>Amphibia</taxon>
        <taxon>Batrachia</taxon>
        <taxon>Anura</taxon>
        <taxon>Pipoidea</taxon>
        <taxon>Pipidae</taxon>
        <taxon>Xenopodinae</taxon>
        <taxon>Xenopus</taxon>
        <taxon>Xenopus</taxon>
    </lineage>
</organism>
<comment type="similarity">
    <text evidence="2">Belongs to the fucolectin family.</text>
</comment>
<evidence type="ECO:0000256" key="7">
    <source>
        <dbReference type="ARBA" id="ARBA00023157"/>
    </source>
</evidence>
<dbReference type="GO" id="GO:0001868">
    <property type="term" value="P:regulation of complement activation, lectin pathway"/>
    <property type="evidence" value="ECO:0007669"/>
    <property type="project" value="UniProtKB-ARBA"/>
</dbReference>
<comment type="subunit">
    <text evidence="3">Homotrimer.</text>
</comment>
<dbReference type="EMBL" id="CM004477">
    <property type="protein sequence ID" value="OCT75090.1"/>
    <property type="molecule type" value="Genomic_DNA"/>
</dbReference>
<comment type="function">
    <text evidence="1">Acts as a defensive agent. Recognizes blood group fucosylated oligosaccharides including A, B, H and Lewis B-type antigens. Does not recognize Lewis A antigen and has low affinity for monovalent haptens.</text>
</comment>
<evidence type="ECO:0000259" key="8">
    <source>
        <dbReference type="SMART" id="SM00607"/>
    </source>
</evidence>
<keyword evidence="6" id="KW-0106">Calcium</keyword>
<dbReference type="Gene3D" id="2.60.120.260">
    <property type="entry name" value="Galactose-binding domain-like"/>
    <property type="match status" value="1"/>
</dbReference>
<dbReference type="AlphaFoldDB" id="A0A974CLU8"/>
<gene>
    <name evidence="9" type="ORF">XELAEV_18034080mg</name>
</gene>
<evidence type="ECO:0000256" key="6">
    <source>
        <dbReference type="ARBA" id="ARBA00022837"/>
    </source>
</evidence>
<dbReference type="GO" id="GO:0010185">
    <property type="term" value="P:regulation of cellular defense response"/>
    <property type="evidence" value="ECO:0007669"/>
    <property type="project" value="UniProtKB-ARBA"/>
</dbReference>
<evidence type="ECO:0000256" key="2">
    <source>
        <dbReference type="ARBA" id="ARBA00010147"/>
    </source>
</evidence>
<dbReference type="GO" id="GO:0046872">
    <property type="term" value="F:metal ion binding"/>
    <property type="evidence" value="ECO:0007669"/>
    <property type="project" value="UniProtKB-KW"/>
</dbReference>
<accession>A0A974CLU8</accession>
<sequence>MPGPDRAIDGNKEVNAVIHPCSHTYQDSEPWYRLDLIKNYAVSSVVIVNRMDCCSERLKGAQVRVGNSADNNNPICGTISDVSQATITLYCHGMVGRYLSVVIPGRQEFLTLCEVEVYGQEYDRKGKTK</sequence>
<dbReference type="GO" id="GO:0042806">
    <property type="term" value="F:fucose binding"/>
    <property type="evidence" value="ECO:0007669"/>
    <property type="project" value="UniProtKB-ARBA"/>
</dbReference>
<evidence type="ECO:0000313" key="10">
    <source>
        <dbReference type="Proteomes" id="UP000694892"/>
    </source>
</evidence>